<dbReference type="Gene3D" id="1.10.10.10">
    <property type="entry name" value="Winged helix-like DNA-binding domain superfamily/Winged helix DNA-binding domain"/>
    <property type="match status" value="1"/>
</dbReference>
<dbReference type="Pfam" id="PF00126">
    <property type="entry name" value="HTH_1"/>
    <property type="match status" value="1"/>
</dbReference>
<keyword evidence="2" id="KW-0805">Transcription regulation</keyword>
<organism evidence="6 7">
    <name type="scientific">Afifella marina DSM 2698</name>
    <dbReference type="NCBI Taxonomy" id="1120955"/>
    <lineage>
        <taxon>Bacteria</taxon>
        <taxon>Pseudomonadati</taxon>
        <taxon>Pseudomonadota</taxon>
        <taxon>Alphaproteobacteria</taxon>
        <taxon>Hyphomicrobiales</taxon>
        <taxon>Afifellaceae</taxon>
        <taxon>Afifella</taxon>
    </lineage>
</organism>
<protein>
    <submittedName>
        <fullName evidence="6">DNA-binding transcriptional regulator, LysR family</fullName>
    </submittedName>
</protein>
<dbReference type="EMBL" id="FMVW01000005">
    <property type="protein sequence ID" value="SCZ39786.1"/>
    <property type="molecule type" value="Genomic_DNA"/>
</dbReference>
<reference evidence="6 7" key="1">
    <citation type="submission" date="2016-10" db="EMBL/GenBank/DDBJ databases">
        <authorList>
            <person name="de Groot N.N."/>
        </authorList>
    </citation>
    <scope>NUCLEOTIDE SEQUENCE [LARGE SCALE GENOMIC DNA]</scope>
    <source>
        <strain evidence="6 7">DSM 2698</strain>
    </source>
</reference>
<evidence type="ECO:0000256" key="4">
    <source>
        <dbReference type="ARBA" id="ARBA00023163"/>
    </source>
</evidence>
<dbReference type="Gene3D" id="3.40.190.10">
    <property type="entry name" value="Periplasmic binding protein-like II"/>
    <property type="match status" value="2"/>
</dbReference>
<dbReference type="GO" id="GO:0003677">
    <property type="term" value="F:DNA binding"/>
    <property type="evidence" value="ECO:0007669"/>
    <property type="project" value="UniProtKB-KW"/>
</dbReference>
<dbReference type="InterPro" id="IPR050176">
    <property type="entry name" value="LTTR"/>
</dbReference>
<gene>
    <name evidence="6" type="ORF">SAMN03080610_02536</name>
</gene>
<dbReference type="Pfam" id="PF03466">
    <property type="entry name" value="LysR_substrate"/>
    <property type="match status" value="1"/>
</dbReference>
<accession>A0A1G5NQY9</accession>
<keyword evidence="4" id="KW-0804">Transcription</keyword>
<dbReference type="PANTHER" id="PTHR30579:SF7">
    <property type="entry name" value="HTH-TYPE TRANSCRIPTIONAL REGULATOR LRHA-RELATED"/>
    <property type="match status" value="1"/>
</dbReference>
<dbReference type="InterPro" id="IPR036390">
    <property type="entry name" value="WH_DNA-bd_sf"/>
</dbReference>
<evidence type="ECO:0000259" key="5">
    <source>
        <dbReference type="PROSITE" id="PS50931"/>
    </source>
</evidence>
<dbReference type="Proteomes" id="UP000199347">
    <property type="component" value="Unassembled WGS sequence"/>
</dbReference>
<evidence type="ECO:0000313" key="7">
    <source>
        <dbReference type="Proteomes" id="UP000199347"/>
    </source>
</evidence>
<keyword evidence="7" id="KW-1185">Reference proteome</keyword>
<dbReference type="InterPro" id="IPR036388">
    <property type="entry name" value="WH-like_DNA-bd_sf"/>
</dbReference>
<dbReference type="STRING" id="1120955.SAMN03080610_02536"/>
<dbReference type="InterPro" id="IPR005119">
    <property type="entry name" value="LysR_subst-bd"/>
</dbReference>
<dbReference type="PANTHER" id="PTHR30579">
    <property type="entry name" value="TRANSCRIPTIONAL REGULATOR"/>
    <property type="match status" value="1"/>
</dbReference>
<dbReference type="InterPro" id="IPR000847">
    <property type="entry name" value="LysR_HTH_N"/>
</dbReference>
<evidence type="ECO:0000256" key="1">
    <source>
        <dbReference type="ARBA" id="ARBA00009437"/>
    </source>
</evidence>
<dbReference type="PROSITE" id="PS50931">
    <property type="entry name" value="HTH_LYSR"/>
    <property type="match status" value="1"/>
</dbReference>
<dbReference type="FunFam" id="1.10.10.10:FF:000001">
    <property type="entry name" value="LysR family transcriptional regulator"/>
    <property type="match status" value="1"/>
</dbReference>
<name>A0A1G5NQY9_AFIMA</name>
<dbReference type="GO" id="GO:0003700">
    <property type="term" value="F:DNA-binding transcription factor activity"/>
    <property type="evidence" value="ECO:0007669"/>
    <property type="project" value="InterPro"/>
</dbReference>
<evidence type="ECO:0000256" key="2">
    <source>
        <dbReference type="ARBA" id="ARBA00023015"/>
    </source>
</evidence>
<comment type="similarity">
    <text evidence="1">Belongs to the LysR transcriptional regulatory family.</text>
</comment>
<dbReference type="SUPFAM" id="SSF53850">
    <property type="entry name" value="Periplasmic binding protein-like II"/>
    <property type="match status" value="1"/>
</dbReference>
<evidence type="ECO:0000313" key="6">
    <source>
        <dbReference type="EMBL" id="SCZ39786.1"/>
    </source>
</evidence>
<dbReference type="SUPFAM" id="SSF46785">
    <property type="entry name" value="Winged helix' DNA-binding domain"/>
    <property type="match status" value="1"/>
</dbReference>
<dbReference type="AlphaFoldDB" id="A0A1G5NQY9"/>
<feature type="domain" description="HTH lysR-type" evidence="5">
    <location>
        <begin position="5"/>
        <end position="62"/>
    </location>
</feature>
<evidence type="ECO:0000256" key="3">
    <source>
        <dbReference type="ARBA" id="ARBA00023125"/>
    </source>
</evidence>
<proteinExistence type="inferred from homology"/>
<dbReference type="RefSeq" id="WP_170130471.1">
    <property type="nucleotide sequence ID" value="NZ_FMVW01000005.1"/>
</dbReference>
<keyword evidence="3 6" id="KW-0238">DNA-binding</keyword>
<sequence length="300" mass="32300">MQPILDADLLRTFVAIADTGSFSVAAERAGRTPSAVSMQVKKLEDLVGRRLFDRDSRRVALTAFGESMLPDARRILQMHAELWGRLKQPDLEGSITVGTPDEYASAFLPRVLRSFARTHPRVQVNVICDISAKVRVYLERGDIDSGLVTNADISDAQFLRRQVHEEQLVWLGARGGTAYRREPLPVAVANPDCCWRKRSVAALNKAGFRHRVAYQSASAAGQIAAVAGDLAIAPLPASLARGDLVLLGADTGLPDLGTYAISFIARDENDPLVMALSDHVAESFAPASVPATGMSLGKAA</sequence>